<protein>
    <submittedName>
        <fullName evidence="2">Glycosyltransferase</fullName>
        <ecNumber evidence="2">2.4.-.-</ecNumber>
    </submittedName>
</protein>
<dbReference type="Pfam" id="PF00534">
    <property type="entry name" value="Glycos_transf_1"/>
    <property type="match status" value="1"/>
</dbReference>
<dbReference type="PANTHER" id="PTHR45947:SF13">
    <property type="entry name" value="TRANSFERASE"/>
    <property type="match status" value="1"/>
</dbReference>
<evidence type="ECO:0000259" key="1">
    <source>
        <dbReference type="Pfam" id="PF00534"/>
    </source>
</evidence>
<dbReference type="Proteomes" id="UP001451571">
    <property type="component" value="Chromosome"/>
</dbReference>
<sequence length="405" mass="47121">MLRILMVNKFLYPNGGSETYIFKLGEELTRMGHEVQYFGMEHEGRIVGNRAESYTSNMDFHTGKLQKLLYPFKIIYSAEARRKLRRVLNDFEPNIVHLNNFNFQLTPSIIYEIRAFDKKNKKKTALIYTAHDYQWVCPNHMLRIPESGELCMRCVKGSFGNCTKYRCIHNSKVKSILGAVEGVLYSKLKTYRYVDMVVCPSEFMNRVLSNNPILKEKTITLHNFIEKEEADINNDVKKDYVLYFGRYAEEKGINTLLEVCKKLKEIPFIFAGNGPLEEKVNEVENVENRGFLSGRELEQVIREARFIVFPSEWYENCPFSVMESQMYGTPVLGADIGGTPELIRKNVTGELFESGNEEALRAGIKKLWDDRMACREYAENCRSIVFDTTQEYCRKLVEIYCLKEK</sequence>
<proteinExistence type="predicted"/>
<dbReference type="SUPFAM" id="SSF53756">
    <property type="entry name" value="UDP-Glycosyltransferase/glycogen phosphorylase"/>
    <property type="match status" value="1"/>
</dbReference>
<evidence type="ECO:0000313" key="2">
    <source>
        <dbReference type="EMBL" id="XAH73491.1"/>
    </source>
</evidence>
<keyword evidence="2" id="KW-0328">Glycosyltransferase</keyword>
<dbReference type="RefSeq" id="WP_342757095.1">
    <property type="nucleotide sequence ID" value="NZ_CP146256.1"/>
</dbReference>
<dbReference type="PANTHER" id="PTHR45947">
    <property type="entry name" value="SULFOQUINOVOSYL TRANSFERASE SQD2"/>
    <property type="match status" value="1"/>
</dbReference>
<evidence type="ECO:0000313" key="3">
    <source>
        <dbReference type="Proteomes" id="UP001451571"/>
    </source>
</evidence>
<dbReference type="GO" id="GO:0016757">
    <property type="term" value="F:glycosyltransferase activity"/>
    <property type="evidence" value="ECO:0007669"/>
    <property type="project" value="UniProtKB-KW"/>
</dbReference>
<name>A0ABZ3ETG9_9FIRM</name>
<keyword evidence="3" id="KW-1185">Reference proteome</keyword>
<dbReference type="EC" id="2.4.-.-" evidence="2"/>
<keyword evidence="2" id="KW-0808">Transferase</keyword>
<dbReference type="InterPro" id="IPR050194">
    <property type="entry name" value="Glycosyltransferase_grp1"/>
</dbReference>
<dbReference type="InterPro" id="IPR001296">
    <property type="entry name" value="Glyco_trans_1"/>
</dbReference>
<reference evidence="2 3" key="1">
    <citation type="submission" date="2024-02" db="EMBL/GenBank/DDBJ databases">
        <title>Bacterial strain from lacustrine sediment.</title>
        <authorList>
            <person name="Petit C."/>
            <person name="Fadhlaoui K."/>
        </authorList>
    </citation>
    <scope>NUCLEOTIDE SEQUENCE [LARGE SCALE GENOMIC DNA]</scope>
    <source>
        <strain evidence="2 3">IPX-CK</strain>
    </source>
</reference>
<gene>
    <name evidence="2" type="ORF">V6984_18615</name>
</gene>
<feature type="domain" description="Glycosyl transferase family 1" evidence="1">
    <location>
        <begin position="226"/>
        <end position="381"/>
    </location>
</feature>
<dbReference type="Gene3D" id="3.40.50.2000">
    <property type="entry name" value="Glycogen Phosphorylase B"/>
    <property type="match status" value="2"/>
</dbReference>
<organism evidence="2 3">
    <name type="scientific">Kineothrix sedimenti</name>
    <dbReference type="NCBI Taxonomy" id="3123317"/>
    <lineage>
        <taxon>Bacteria</taxon>
        <taxon>Bacillati</taxon>
        <taxon>Bacillota</taxon>
        <taxon>Clostridia</taxon>
        <taxon>Lachnospirales</taxon>
        <taxon>Lachnospiraceae</taxon>
        <taxon>Kineothrix</taxon>
    </lineage>
</organism>
<dbReference type="EMBL" id="CP146256">
    <property type="protein sequence ID" value="XAH73491.1"/>
    <property type="molecule type" value="Genomic_DNA"/>
</dbReference>
<accession>A0ABZ3ETG9</accession>